<proteinExistence type="predicted"/>
<protein>
    <submittedName>
        <fullName evidence="1">Uncharacterized protein</fullName>
    </submittedName>
</protein>
<reference evidence="1 2" key="1">
    <citation type="journal article" name="Sci. Rep.">
        <title>Telomere-to-telomere assembled and centromere annotated genomes of the two main subspecies of the button mushroom Agaricus bisporus reveal especially polymorphic chromosome ends.</title>
        <authorList>
            <person name="Sonnenberg A.S.M."/>
            <person name="Sedaghat-Telgerd N."/>
            <person name="Lavrijssen B."/>
            <person name="Ohm R.A."/>
            <person name="Hendrickx P.M."/>
            <person name="Scholtmeijer K."/>
            <person name="Baars J.J.P."/>
            <person name="van Peer A."/>
        </authorList>
    </citation>
    <scope>NUCLEOTIDE SEQUENCE [LARGE SCALE GENOMIC DNA]</scope>
    <source>
        <strain evidence="1 2">H119_p4</strain>
    </source>
</reference>
<dbReference type="Gene3D" id="1.20.1170.10">
    <property type="match status" value="1"/>
</dbReference>
<accession>A0A8H7F9K2</accession>
<dbReference type="AlphaFoldDB" id="A0A8H7F9K2"/>
<dbReference type="EMBL" id="JABXXO010000003">
    <property type="protein sequence ID" value="KAF7783222.1"/>
    <property type="molecule type" value="Genomic_DNA"/>
</dbReference>
<evidence type="ECO:0000313" key="2">
    <source>
        <dbReference type="Proteomes" id="UP000629468"/>
    </source>
</evidence>
<gene>
    <name evidence="1" type="ORF">Agabi119p4_2598</name>
</gene>
<comment type="caution">
    <text evidence="1">The sequence shown here is derived from an EMBL/GenBank/DDBJ whole genome shotgun (WGS) entry which is preliminary data.</text>
</comment>
<sequence length="361" mass="39978">MAADAPPTAYKEVPTLVEWNSLTEEDQIRQQEEMTKFLGESDTTEKFIEECKKIGQKAVAIGSDFTTVLNSFISLAARYGNYVPELMTIYIPRWTMLMARWAGSTGMLWSSKKLAIETADALIEYGRVLALIADIKTQGELEGAQNALRAYVANHPIDIATTVADGFKNLRIDLQDFSDDFAKYVGTFSVSSSAVVSLEASVKSIMQCQATISDLNEKIQESAIALSCSSVFGILSDIPVGSIGHYVAQRNEAQANLVKTKSGIVNSTTDSIVDIIMRYFALLVMQEEFEKFKPDIVNTCQELSSFANIWAFATLQSIELNVALNEGMEVLTRKKFQMKLELLIVQIEPLREGLRAYAAQI</sequence>
<evidence type="ECO:0000313" key="1">
    <source>
        <dbReference type="EMBL" id="KAF7783222.1"/>
    </source>
</evidence>
<name>A0A8H7F9K2_AGABI</name>
<dbReference type="Proteomes" id="UP000629468">
    <property type="component" value="Unassembled WGS sequence"/>
</dbReference>
<organism evidence="1 2">
    <name type="scientific">Agaricus bisporus var. burnettii</name>
    <dbReference type="NCBI Taxonomy" id="192524"/>
    <lineage>
        <taxon>Eukaryota</taxon>
        <taxon>Fungi</taxon>
        <taxon>Dikarya</taxon>
        <taxon>Basidiomycota</taxon>
        <taxon>Agaricomycotina</taxon>
        <taxon>Agaricomycetes</taxon>
        <taxon>Agaricomycetidae</taxon>
        <taxon>Agaricales</taxon>
        <taxon>Agaricineae</taxon>
        <taxon>Agaricaceae</taxon>
        <taxon>Agaricus</taxon>
    </lineage>
</organism>